<dbReference type="InterPro" id="IPR005651">
    <property type="entry name" value="Trm112-like"/>
</dbReference>
<dbReference type="Pfam" id="PF03966">
    <property type="entry name" value="Trm112p"/>
    <property type="match status" value="1"/>
</dbReference>
<protein>
    <submittedName>
        <fullName evidence="1">FIG002473: Protein YcaR in KDO2-Lipid A biosynthesis cluster</fullName>
    </submittedName>
</protein>
<evidence type="ECO:0000313" key="1">
    <source>
        <dbReference type="EMBL" id="VAW08715.1"/>
    </source>
</evidence>
<dbReference type="SUPFAM" id="SSF158997">
    <property type="entry name" value="Trm112p-like"/>
    <property type="match status" value="1"/>
</dbReference>
<organism evidence="1">
    <name type="scientific">hydrothermal vent metagenome</name>
    <dbReference type="NCBI Taxonomy" id="652676"/>
    <lineage>
        <taxon>unclassified sequences</taxon>
        <taxon>metagenomes</taxon>
        <taxon>ecological metagenomes</taxon>
    </lineage>
</organism>
<sequence length="60" mass="6448">MTEPLISPDLLSIMQCPACTGELSERADPPALVCGDCGRAYPVREGIPVMLVEEAEERST</sequence>
<dbReference type="Gene3D" id="2.20.25.10">
    <property type="match status" value="1"/>
</dbReference>
<name>A0A3B0SS90_9ZZZZ</name>
<accession>A0A3B0SS90</accession>
<proteinExistence type="predicted"/>
<dbReference type="AlphaFoldDB" id="A0A3B0SS90"/>
<reference evidence="1" key="1">
    <citation type="submission" date="2018-06" db="EMBL/GenBank/DDBJ databases">
        <authorList>
            <person name="Zhirakovskaya E."/>
        </authorList>
    </citation>
    <scope>NUCLEOTIDE SEQUENCE</scope>
</reference>
<dbReference type="EMBL" id="UOEI01000631">
    <property type="protein sequence ID" value="VAW08715.1"/>
    <property type="molecule type" value="Genomic_DNA"/>
</dbReference>
<gene>
    <name evidence="1" type="ORF">MNBD_ACTINO01-81</name>
</gene>